<evidence type="ECO:0000313" key="2">
    <source>
        <dbReference type="Proteomes" id="UP001202289"/>
    </source>
</evidence>
<accession>A0ACC6A2H6</accession>
<reference evidence="1" key="1">
    <citation type="submission" date="2022-05" db="EMBL/GenBank/DDBJ databases">
        <title>Comparative Genomics of Spacecraft Associated Microbes.</title>
        <authorList>
            <person name="Tran M.T."/>
            <person name="Wright A."/>
            <person name="Seuylemezian A."/>
            <person name="Eisen J."/>
            <person name="Coil D."/>
        </authorList>
    </citation>
    <scope>NUCLEOTIDE SEQUENCE</scope>
    <source>
        <strain evidence="1">FAIRING 10M-2.2</strain>
    </source>
</reference>
<dbReference type="EMBL" id="JAMBOP010000003">
    <property type="protein sequence ID" value="MCM3735065.1"/>
    <property type="molecule type" value="Genomic_DNA"/>
</dbReference>
<protein>
    <submittedName>
        <fullName evidence="1">Uncharacterized protein</fullName>
    </submittedName>
</protein>
<dbReference type="Proteomes" id="UP001202289">
    <property type="component" value="Unassembled WGS sequence"/>
</dbReference>
<keyword evidence="2" id="KW-1185">Reference proteome</keyword>
<proteinExistence type="predicted"/>
<evidence type="ECO:0000313" key="1">
    <source>
        <dbReference type="EMBL" id="MCM3735065.1"/>
    </source>
</evidence>
<comment type="caution">
    <text evidence="1">The sequence shown here is derived from an EMBL/GenBank/DDBJ whole genome shotgun (WGS) entry which is preliminary data.</text>
</comment>
<name>A0ACC6A2H6_9BACI</name>
<gene>
    <name evidence="1" type="ORF">M3215_04335</name>
</gene>
<organism evidence="1 2">
    <name type="scientific">Bacillus cytotoxicus</name>
    <dbReference type="NCBI Taxonomy" id="580165"/>
    <lineage>
        <taxon>Bacteria</taxon>
        <taxon>Bacillati</taxon>
        <taxon>Bacillota</taxon>
        <taxon>Bacilli</taxon>
        <taxon>Bacillales</taxon>
        <taxon>Bacillaceae</taxon>
        <taxon>Bacillus</taxon>
        <taxon>Bacillus cereus group</taxon>
    </lineage>
</organism>
<sequence length="61" mass="6877">MKNTVEGITLEINRMSKRIEAVSESVKEGKMLIDETVDEFESISESASSLDRQAKQFVEVL</sequence>